<evidence type="ECO:0000313" key="2">
    <source>
        <dbReference type="Proteomes" id="UP000320421"/>
    </source>
</evidence>
<accession>A0A517PWB6</accession>
<evidence type="ECO:0008006" key="3">
    <source>
        <dbReference type="Google" id="ProtNLM"/>
    </source>
</evidence>
<organism evidence="1 2">
    <name type="scientific">Gimesia chilikensis</name>
    <dbReference type="NCBI Taxonomy" id="2605989"/>
    <lineage>
        <taxon>Bacteria</taxon>
        <taxon>Pseudomonadati</taxon>
        <taxon>Planctomycetota</taxon>
        <taxon>Planctomycetia</taxon>
        <taxon>Planctomycetales</taxon>
        <taxon>Planctomycetaceae</taxon>
        <taxon>Gimesia</taxon>
    </lineage>
</organism>
<dbReference type="AlphaFoldDB" id="A0A517PWB6"/>
<sequence>MSDSKHISLTSRGVARDENDHKHLRHARERTVGFHVGRYLQPPPMIFTRDGHNLFFGDMYRGRSAFLICSGPSLVKNDLEKLNTRGVLTCAVNNAATIIRPHLWCSVDDPTHFHDVIWRDPAILKFVPLCHMEKQFAVRDDSGQLQPSIQKVGDMPTVFGYRRNEDFQPERWLYEDTFNWGNHSKKADSQGNKGSRSVMYIAIRLLFYLGIRRIFLLGCDFRMEFGQQNYAFDQDRSKSSVNGNNSSYRILNTRLEQLKPHFDNEGLEIFNCTSPSGLKAFPHMPYDEAIHLATTDTPEAIDTAGMYDRKGWNQTVISPEGNTVPMVPEKFHPTGVPTTTIVLNLHSEDISILKKSLPTWWERYSWLLKTNIFVRGNSSVLQECRQMKELRLARFIQFQESPLEDHLGLFLNDLKEQIRTQWILLMDPTARASETGNRWPQARWFQPSGDKQNSPIMVAHPWNYLKPPDLLVRFEKWLMESGRSNSNTPRFSKEYLPEGGRVELPTVSEWFCWFNTDWLRSAIPLTNDCFPDFLKGIHPVRFLHLCAMYQEQSVVTVNMKEHGWKHHFKSKPASATLVNAEVD</sequence>
<dbReference type="Gene3D" id="3.90.1480.10">
    <property type="entry name" value="Alpha-2,3-sialyltransferase"/>
    <property type="match status" value="1"/>
</dbReference>
<dbReference type="Proteomes" id="UP000320421">
    <property type="component" value="Chromosome"/>
</dbReference>
<dbReference type="RefSeq" id="WP_145191381.1">
    <property type="nucleotide sequence ID" value="NZ_CP036266.1"/>
</dbReference>
<reference evidence="1 2" key="1">
    <citation type="submission" date="2019-02" db="EMBL/GenBank/DDBJ databases">
        <title>Deep-cultivation of Planctomycetes and their phenomic and genomic characterization uncovers novel biology.</title>
        <authorList>
            <person name="Wiegand S."/>
            <person name="Jogler M."/>
            <person name="Boedeker C."/>
            <person name="Pinto D."/>
            <person name="Vollmers J."/>
            <person name="Rivas-Marin E."/>
            <person name="Kohn T."/>
            <person name="Peeters S.H."/>
            <person name="Heuer A."/>
            <person name="Rast P."/>
            <person name="Oberbeckmann S."/>
            <person name="Bunk B."/>
            <person name="Jeske O."/>
            <person name="Meyerdierks A."/>
            <person name="Storesund J.E."/>
            <person name="Kallscheuer N."/>
            <person name="Luecker S."/>
            <person name="Lage O.M."/>
            <person name="Pohl T."/>
            <person name="Merkel B.J."/>
            <person name="Hornburger P."/>
            <person name="Mueller R.-W."/>
            <person name="Bruemmer F."/>
            <person name="Labrenz M."/>
            <person name="Spormann A.M."/>
            <person name="Op den Camp H."/>
            <person name="Overmann J."/>
            <person name="Amann R."/>
            <person name="Jetten M.S.M."/>
            <person name="Mascher T."/>
            <person name="Medema M.H."/>
            <person name="Devos D.P."/>
            <person name="Kaster A.-K."/>
            <person name="Ovreas L."/>
            <person name="Rohde M."/>
            <person name="Galperin M.Y."/>
            <person name="Jogler C."/>
        </authorList>
    </citation>
    <scope>NUCLEOTIDE SEQUENCE [LARGE SCALE GENOMIC DNA]</scope>
    <source>
        <strain evidence="1 2">HG66A1</strain>
    </source>
</reference>
<proteinExistence type="predicted"/>
<gene>
    <name evidence="1" type="ORF">HG66A1_54830</name>
</gene>
<dbReference type="OrthoDB" id="210114at2"/>
<name>A0A517PWB6_9PLAN</name>
<protein>
    <recommendedName>
        <fullName evidence="3">DUF115 domain-containing protein</fullName>
    </recommendedName>
</protein>
<evidence type="ECO:0000313" key="1">
    <source>
        <dbReference type="EMBL" id="QDT23661.1"/>
    </source>
</evidence>
<dbReference type="EMBL" id="CP036266">
    <property type="protein sequence ID" value="QDT23661.1"/>
    <property type="molecule type" value="Genomic_DNA"/>
</dbReference>
<keyword evidence="2" id="KW-1185">Reference proteome</keyword>